<feature type="binding site" evidence="8">
    <location>
        <begin position="121"/>
        <end position="122"/>
    </location>
    <ligand>
        <name>NAD(+)</name>
        <dbReference type="ChEBI" id="CHEBI:57540"/>
    </ligand>
</feature>
<comment type="subcellular location">
    <subcellularLocation>
        <location evidence="8">Cytoplasm</location>
    </subcellularLocation>
</comment>
<dbReference type="Gene3D" id="2.60.200.30">
    <property type="entry name" value="Probable inorganic polyphosphate/atp-NAD kinase, domain 2"/>
    <property type="match status" value="1"/>
</dbReference>
<name>A0ABT0VI74_9LACO</name>
<dbReference type="Proteomes" id="UP001057481">
    <property type="component" value="Unassembled WGS sequence"/>
</dbReference>
<dbReference type="Pfam" id="PF01513">
    <property type="entry name" value="NAD_kinase"/>
    <property type="match status" value="1"/>
</dbReference>
<keyword evidence="10" id="KW-1185">Reference proteome</keyword>
<evidence type="ECO:0000256" key="6">
    <source>
        <dbReference type="ARBA" id="ARBA00023027"/>
    </source>
</evidence>
<dbReference type="Pfam" id="PF20143">
    <property type="entry name" value="NAD_kinase_C"/>
    <property type="match status" value="1"/>
</dbReference>
<dbReference type="PANTHER" id="PTHR20275">
    <property type="entry name" value="NAD KINASE"/>
    <property type="match status" value="1"/>
</dbReference>
<feature type="binding site" evidence="8">
    <location>
        <position position="149"/>
    </location>
    <ligand>
        <name>NAD(+)</name>
        <dbReference type="ChEBI" id="CHEBI:57540"/>
    </ligand>
</feature>
<dbReference type="EMBL" id="JAGMVS010000064">
    <property type="protein sequence ID" value="MCM2437533.1"/>
    <property type="molecule type" value="Genomic_DNA"/>
</dbReference>
<evidence type="ECO:0000256" key="7">
    <source>
        <dbReference type="ARBA" id="ARBA00047925"/>
    </source>
</evidence>
<dbReference type="NCBIfam" id="NF003424">
    <property type="entry name" value="PRK04885.1"/>
    <property type="match status" value="1"/>
</dbReference>
<keyword evidence="1 8" id="KW-0808">Transferase</keyword>
<keyword evidence="8" id="KW-0963">Cytoplasm</keyword>
<comment type="cofactor">
    <cofactor evidence="8">
        <name>a divalent metal cation</name>
        <dbReference type="ChEBI" id="CHEBI:60240"/>
    </cofactor>
</comment>
<dbReference type="EC" id="2.7.1.23" evidence="8"/>
<accession>A0ABT0VI74</accession>
<dbReference type="HAMAP" id="MF_00361">
    <property type="entry name" value="NAD_kinase"/>
    <property type="match status" value="1"/>
</dbReference>
<evidence type="ECO:0000256" key="1">
    <source>
        <dbReference type="ARBA" id="ARBA00022679"/>
    </source>
</evidence>
<dbReference type="Gene3D" id="3.40.50.10330">
    <property type="entry name" value="Probable inorganic polyphosphate/atp-NAD kinase, domain 1"/>
    <property type="match status" value="1"/>
</dbReference>
<dbReference type="SUPFAM" id="SSF111331">
    <property type="entry name" value="NAD kinase/diacylglycerol kinase-like"/>
    <property type="match status" value="1"/>
</dbReference>
<sequence length="266" mass="29767">MKVGLYANASEHSQRVKHHLLEELGKQAIDIDHEEPDILISIGGDGTLLGAFQKYRNQLSKIRFVGLHTGHLGFYTDWREYEIKELIASILQDTGQYVTYPLLEAVVKFVDGSVMRTLSLNEATIKKMSGTMVADVYLSGDWFERFRGDGLAISTPTGSTAYNKAIGGAVIHPNLEAIQLAELASINNRVFRTLGSPLIIDPDDTIRIVPADSVNLVLTYDQCVIAGRPISEIIYHVAPEKIAFAKYRHMHFWHRVNESFIGKLQE</sequence>
<evidence type="ECO:0000256" key="5">
    <source>
        <dbReference type="ARBA" id="ARBA00022857"/>
    </source>
</evidence>
<protein>
    <recommendedName>
        <fullName evidence="8">NAD kinase</fullName>
        <ecNumber evidence="8">2.7.1.23</ecNumber>
    </recommendedName>
    <alternativeName>
        <fullName evidence="8">ATP-dependent NAD kinase</fullName>
    </alternativeName>
</protein>
<keyword evidence="6 8" id="KW-0520">NAD</keyword>
<keyword evidence="5 8" id="KW-0521">NADP</keyword>
<evidence type="ECO:0000313" key="9">
    <source>
        <dbReference type="EMBL" id="MCM2437533.1"/>
    </source>
</evidence>
<keyword evidence="4 8" id="KW-0067">ATP-binding</keyword>
<comment type="function">
    <text evidence="8">Involved in the regulation of the intracellular balance of NAD and NADP, and is a key enzyme in the biosynthesis of NADP. Catalyzes specifically the phosphorylation on 2'-hydroxyl of the adenosine moiety of NAD to yield NADP.</text>
</comment>
<dbReference type="GO" id="GO:0003951">
    <property type="term" value="F:NAD+ kinase activity"/>
    <property type="evidence" value="ECO:0007669"/>
    <property type="project" value="UniProtKB-EC"/>
</dbReference>
<organism evidence="9 10">
    <name type="scientific">Periweissella beninensis</name>
    <dbReference type="NCBI Taxonomy" id="504936"/>
    <lineage>
        <taxon>Bacteria</taxon>
        <taxon>Bacillati</taxon>
        <taxon>Bacillota</taxon>
        <taxon>Bacilli</taxon>
        <taxon>Lactobacillales</taxon>
        <taxon>Lactobacillaceae</taxon>
        <taxon>Periweissella</taxon>
    </lineage>
</organism>
<evidence type="ECO:0000256" key="2">
    <source>
        <dbReference type="ARBA" id="ARBA00022741"/>
    </source>
</evidence>
<dbReference type="RefSeq" id="WP_205143513.1">
    <property type="nucleotide sequence ID" value="NZ_JAFBDN010000007.1"/>
</dbReference>
<dbReference type="InterPro" id="IPR016064">
    <property type="entry name" value="NAD/diacylglycerol_kinase_sf"/>
</dbReference>
<evidence type="ECO:0000256" key="3">
    <source>
        <dbReference type="ARBA" id="ARBA00022777"/>
    </source>
</evidence>
<evidence type="ECO:0000313" key="10">
    <source>
        <dbReference type="Proteomes" id="UP001057481"/>
    </source>
</evidence>
<evidence type="ECO:0000256" key="4">
    <source>
        <dbReference type="ARBA" id="ARBA00022840"/>
    </source>
</evidence>
<keyword evidence="2 8" id="KW-0547">Nucleotide-binding</keyword>
<dbReference type="InterPro" id="IPR017437">
    <property type="entry name" value="ATP-NAD_kinase_PpnK-typ_C"/>
</dbReference>
<dbReference type="InterPro" id="IPR017438">
    <property type="entry name" value="ATP-NAD_kinase_N"/>
</dbReference>
<comment type="caution">
    <text evidence="8">Lacks conserved residue(s) required for the propagation of feature annotation.</text>
</comment>
<dbReference type="PANTHER" id="PTHR20275:SF0">
    <property type="entry name" value="NAD KINASE"/>
    <property type="match status" value="1"/>
</dbReference>
<gene>
    <name evidence="8" type="primary">nadK</name>
    <name evidence="9" type="ORF">KAK10_06385</name>
</gene>
<feature type="binding site" evidence="8">
    <location>
        <position position="147"/>
    </location>
    <ligand>
        <name>NAD(+)</name>
        <dbReference type="ChEBI" id="CHEBI:57540"/>
    </ligand>
</feature>
<comment type="caution">
    <text evidence="9">The sequence shown here is derived from an EMBL/GenBank/DDBJ whole genome shotgun (WGS) entry which is preliminary data.</text>
</comment>
<feature type="binding site" evidence="8">
    <location>
        <begin position="45"/>
        <end position="46"/>
    </location>
    <ligand>
        <name>NAD(+)</name>
        <dbReference type="ChEBI" id="CHEBI:57540"/>
    </ligand>
</feature>
<keyword evidence="3 8" id="KW-0418">Kinase</keyword>
<proteinExistence type="inferred from homology"/>
<reference evidence="9" key="1">
    <citation type="submission" date="2021-04" db="EMBL/GenBank/DDBJ databases">
        <title>Taxonomic assessment of Weissella genus.</title>
        <authorList>
            <person name="Fanelli F."/>
            <person name="Chieffi D."/>
            <person name="Dell'Aquila A."/>
            <person name="Gyu-Sung C."/>
            <person name="Franz C.M.A.P."/>
            <person name="Fusco V."/>
        </authorList>
    </citation>
    <scope>NUCLEOTIDE SEQUENCE</scope>
    <source>
        <strain evidence="9">LMG 25373</strain>
    </source>
</reference>
<evidence type="ECO:0000256" key="8">
    <source>
        <dbReference type="HAMAP-Rule" id="MF_00361"/>
    </source>
</evidence>
<feature type="binding site" evidence="8">
    <location>
        <position position="184"/>
    </location>
    <ligand>
        <name>NAD(+)</name>
        <dbReference type="ChEBI" id="CHEBI:57540"/>
    </ligand>
</feature>
<comment type="catalytic activity">
    <reaction evidence="7 8">
        <text>NAD(+) + ATP = ADP + NADP(+) + H(+)</text>
        <dbReference type="Rhea" id="RHEA:18629"/>
        <dbReference type="ChEBI" id="CHEBI:15378"/>
        <dbReference type="ChEBI" id="CHEBI:30616"/>
        <dbReference type="ChEBI" id="CHEBI:57540"/>
        <dbReference type="ChEBI" id="CHEBI:58349"/>
        <dbReference type="ChEBI" id="CHEBI:456216"/>
        <dbReference type="EC" id="2.7.1.23"/>
    </reaction>
</comment>
<comment type="similarity">
    <text evidence="8">Belongs to the NAD kinase family.</text>
</comment>
<feature type="active site" description="Proton acceptor" evidence="8">
    <location>
        <position position="45"/>
    </location>
</feature>
<dbReference type="InterPro" id="IPR002504">
    <property type="entry name" value="NADK"/>
</dbReference>